<keyword evidence="12" id="KW-1133">Transmembrane helix</keyword>
<dbReference type="FunFam" id="1.10.287.130:FF:000002">
    <property type="entry name" value="Two-component osmosensing histidine kinase"/>
    <property type="match status" value="1"/>
</dbReference>
<dbReference type="InterPro" id="IPR003594">
    <property type="entry name" value="HATPase_dom"/>
</dbReference>
<feature type="domain" description="Response regulatory" evidence="14">
    <location>
        <begin position="695"/>
        <end position="812"/>
    </location>
</feature>
<evidence type="ECO:0000313" key="15">
    <source>
        <dbReference type="EMBL" id="ALO24700.1"/>
    </source>
</evidence>
<feature type="transmembrane region" description="Helical" evidence="12">
    <location>
        <begin position="249"/>
        <end position="270"/>
    </location>
</feature>
<dbReference type="AlphaFoldDB" id="A0A0E3AYS9"/>
<dbReference type="PANTHER" id="PTHR45339">
    <property type="entry name" value="HYBRID SIGNAL TRANSDUCTION HISTIDINE KINASE J"/>
    <property type="match status" value="1"/>
</dbReference>
<dbReference type="Pfam" id="PF02518">
    <property type="entry name" value="HATPase_c"/>
    <property type="match status" value="1"/>
</dbReference>
<dbReference type="PANTHER" id="PTHR45339:SF1">
    <property type="entry name" value="HYBRID SIGNAL TRANSDUCTION HISTIDINE KINASE J"/>
    <property type="match status" value="1"/>
</dbReference>
<dbReference type="Pfam" id="PF07695">
    <property type="entry name" value="7TMR-DISM_7TM"/>
    <property type="match status" value="1"/>
</dbReference>
<evidence type="ECO:0000256" key="6">
    <source>
        <dbReference type="ARBA" id="ARBA00022777"/>
    </source>
</evidence>
<dbReference type="InterPro" id="IPR005467">
    <property type="entry name" value="His_kinase_dom"/>
</dbReference>
<dbReference type="EMBL" id="CP012032">
    <property type="protein sequence ID" value="ALO28596.1"/>
    <property type="molecule type" value="Genomic_DNA"/>
</dbReference>
<dbReference type="InterPro" id="IPR036890">
    <property type="entry name" value="HATPase_C_sf"/>
</dbReference>
<evidence type="ECO:0000256" key="4">
    <source>
        <dbReference type="ARBA" id="ARBA00022679"/>
    </source>
</evidence>
<reference evidence="15 17" key="1">
    <citation type="journal article" date="2015" name="PLoS Negl. Trop. Dis.">
        <title>Distribution of Plasmids in Distinct Leptospira Pathogenic Species.</title>
        <authorList>
            <person name="Wang Y."/>
            <person name="Zhuang X."/>
            <person name="Zhong Y."/>
            <person name="Zhang C."/>
            <person name="Zhang Y."/>
            <person name="Zeng L."/>
            <person name="Zhu Y."/>
            <person name="He P."/>
            <person name="Dong K."/>
            <person name="Pal U."/>
            <person name="Guo X."/>
            <person name="Qin J."/>
        </authorList>
    </citation>
    <scope>NUCLEOTIDE SEQUENCE [LARGE SCALE GENOMIC DNA]</scope>
    <source>
        <strain evidence="15 17">56604</strain>
        <plasmid evidence="16">lbp2</plasmid>
        <plasmid evidence="17">Plasmid lbp2</plasmid>
    </source>
</reference>
<dbReference type="Gene3D" id="3.40.50.2300">
    <property type="match status" value="1"/>
</dbReference>
<dbReference type="Proteomes" id="UP000058857">
    <property type="component" value="Plasmid lbp2"/>
</dbReference>
<dbReference type="SMART" id="SM00387">
    <property type="entry name" value="HATPase_c"/>
    <property type="match status" value="1"/>
</dbReference>
<dbReference type="InterPro" id="IPR036097">
    <property type="entry name" value="HisK_dim/P_sf"/>
</dbReference>
<accession>A0A0E3AYS9</accession>
<dbReference type="PROSITE" id="PS50109">
    <property type="entry name" value="HIS_KIN"/>
    <property type="match status" value="1"/>
</dbReference>
<keyword evidence="5" id="KW-0547">Nucleotide-binding</keyword>
<dbReference type="SUPFAM" id="SSF47384">
    <property type="entry name" value="Homodimeric domain of signal transducing histidine kinase"/>
    <property type="match status" value="1"/>
</dbReference>
<evidence type="ECO:0000256" key="2">
    <source>
        <dbReference type="ARBA" id="ARBA00012438"/>
    </source>
</evidence>
<dbReference type="InterPro" id="IPR003661">
    <property type="entry name" value="HisK_dim/P_dom"/>
</dbReference>
<keyword evidence="8" id="KW-0902">Two-component regulatory system</keyword>
<dbReference type="Pfam" id="PF00512">
    <property type="entry name" value="HisKA"/>
    <property type="match status" value="1"/>
</dbReference>
<dbReference type="InterPro" id="IPR004358">
    <property type="entry name" value="Sig_transdc_His_kin-like_C"/>
</dbReference>
<keyword evidence="12" id="KW-0812">Transmembrane</keyword>
<evidence type="ECO:0000256" key="7">
    <source>
        <dbReference type="ARBA" id="ARBA00022840"/>
    </source>
</evidence>
<feature type="transmembrane region" description="Helical" evidence="12">
    <location>
        <begin position="213"/>
        <end position="229"/>
    </location>
</feature>
<protein>
    <recommendedName>
        <fullName evidence="10">Sensory/regulatory protein RpfC</fullName>
        <ecNumber evidence="2">2.7.13.3</ecNumber>
    </recommendedName>
</protein>
<dbReference type="SUPFAM" id="SSF52172">
    <property type="entry name" value="CheY-like"/>
    <property type="match status" value="1"/>
</dbReference>
<dbReference type="InterPro" id="IPR011623">
    <property type="entry name" value="7TMR_DISM_rcpt_extracell_dom1"/>
</dbReference>
<evidence type="ECO:0000256" key="10">
    <source>
        <dbReference type="ARBA" id="ARBA00068150"/>
    </source>
</evidence>
<proteinExistence type="predicted"/>
<geneLocation type="plasmid" evidence="16 17">
    <name>lbp2</name>
</geneLocation>
<comment type="subunit">
    <text evidence="9">At low DSF concentrations, interacts with RpfF.</text>
</comment>
<dbReference type="Pfam" id="PF07696">
    <property type="entry name" value="7TMR-DISMED2"/>
    <property type="match status" value="1"/>
</dbReference>
<dbReference type="Gene3D" id="1.10.287.130">
    <property type="match status" value="1"/>
</dbReference>
<evidence type="ECO:0000256" key="8">
    <source>
        <dbReference type="ARBA" id="ARBA00023012"/>
    </source>
</evidence>
<dbReference type="CDD" id="cd00082">
    <property type="entry name" value="HisKA"/>
    <property type="match status" value="1"/>
</dbReference>
<evidence type="ECO:0000256" key="9">
    <source>
        <dbReference type="ARBA" id="ARBA00064003"/>
    </source>
</evidence>
<evidence type="ECO:0000313" key="16">
    <source>
        <dbReference type="EMBL" id="ALO28596.1"/>
    </source>
</evidence>
<dbReference type="PATRIC" id="fig|280505.15.peg.330"/>
<dbReference type="CDD" id="cd16922">
    <property type="entry name" value="HATPase_EvgS-ArcB-TorS-like"/>
    <property type="match status" value="1"/>
</dbReference>
<dbReference type="Gene3D" id="3.30.565.10">
    <property type="entry name" value="Histidine kinase-like ATPase, C-terminal domain"/>
    <property type="match status" value="1"/>
</dbReference>
<keyword evidence="6" id="KW-0418">Kinase</keyword>
<dbReference type="PROSITE" id="PS50110">
    <property type="entry name" value="RESPONSE_REGULATORY"/>
    <property type="match status" value="1"/>
</dbReference>
<evidence type="ECO:0000256" key="1">
    <source>
        <dbReference type="ARBA" id="ARBA00000085"/>
    </source>
</evidence>
<dbReference type="CDD" id="cd17546">
    <property type="entry name" value="REC_hyHK_CKI1_RcsC-like"/>
    <property type="match status" value="1"/>
</dbReference>
<organism evidence="15">
    <name type="scientific">Leptospira borgpetersenii serovar Ballum</name>
    <dbReference type="NCBI Taxonomy" id="280505"/>
    <lineage>
        <taxon>Bacteria</taxon>
        <taxon>Pseudomonadati</taxon>
        <taxon>Spirochaetota</taxon>
        <taxon>Spirochaetia</taxon>
        <taxon>Leptospirales</taxon>
        <taxon>Leptospiraceae</taxon>
        <taxon>Leptospira</taxon>
    </lineage>
</organism>
<evidence type="ECO:0000256" key="5">
    <source>
        <dbReference type="ARBA" id="ARBA00022741"/>
    </source>
</evidence>
<dbReference type="GO" id="GO:0000155">
    <property type="term" value="F:phosphorelay sensor kinase activity"/>
    <property type="evidence" value="ECO:0007669"/>
    <property type="project" value="InterPro"/>
</dbReference>
<evidence type="ECO:0000259" key="13">
    <source>
        <dbReference type="PROSITE" id="PS50109"/>
    </source>
</evidence>
<dbReference type="EC" id="2.7.13.3" evidence="2"/>
<dbReference type="InterPro" id="IPR011006">
    <property type="entry name" value="CheY-like_superfamily"/>
</dbReference>
<dbReference type="EMBL" id="CP012029">
    <property type="protein sequence ID" value="ALO24700.1"/>
    <property type="molecule type" value="Genomic_DNA"/>
</dbReference>
<keyword evidence="12" id="KW-0472">Membrane</keyword>
<evidence type="ECO:0000256" key="12">
    <source>
        <dbReference type="SAM" id="Phobius"/>
    </source>
</evidence>
<keyword evidence="4" id="KW-0808">Transferase</keyword>
<dbReference type="FunFam" id="3.30.565.10:FF:000010">
    <property type="entry name" value="Sensor histidine kinase RcsC"/>
    <property type="match status" value="1"/>
</dbReference>
<name>A0A0E3AYS9_LEPBO</name>
<dbReference type="SMART" id="SM00388">
    <property type="entry name" value="HisKA"/>
    <property type="match status" value="1"/>
</dbReference>
<dbReference type="SMART" id="SM00448">
    <property type="entry name" value="REC"/>
    <property type="match status" value="1"/>
</dbReference>
<gene>
    <name evidence="15" type="ORF">LBBP_00336</name>
    <name evidence="16" type="ORF">LBBP_04497</name>
</gene>
<evidence type="ECO:0000256" key="11">
    <source>
        <dbReference type="PROSITE-ProRule" id="PRU00169"/>
    </source>
</evidence>
<dbReference type="Proteomes" id="UP000058857">
    <property type="component" value="Chromosome 1"/>
</dbReference>
<dbReference type="PRINTS" id="PR00344">
    <property type="entry name" value="BCTRLSENSOR"/>
</dbReference>
<feature type="transmembrane region" description="Helical" evidence="12">
    <location>
        <begin position="185"/>
        <end position="206"/>
    </location>
</feature>
<dbReference type="InterPro" id="IPR001789">
    <property type="entry name" value="Sig_transdc_resp-reg_receiver"/>
</dbReference>
<comment type="catalytic activity">
    <reaction evidence="1">
        <text>ATP + protein L-histidine = ADP + protein N-phospho-L-histidine.</text>
        <dbReference type="EC" id="2.7.13.3"/>
    </reaction>
</comment>
<sequence>MIRLFLTIYFSLSFAVPLFGESLPLLPGKISGLQNNSPFRSFIHYFTDSKDKNFRERIFAKDTSLSFRNIPAEMFSLGFTEDTAWFYIPLKNDTSNDYHGKFEIYNPYLEKVDIHYRYGHKDRIYEILAGANRAYEANFPVLDFYLRPGEEIQIVCAIKSGTPLRIPFVLESEKKYNFTEQFRSIAVGLTLGFGIAMGLYNLSLYFSFRARSYLYYFIMILFSTVYLTSWDGLTLPLFKPTHGRHYLPLTLVLIYTSTLFLFLFSLEFLYPEKKDKGAEIITAIYVVSNLILIPLSIFYPIQLNQFSYYLGLINNLIIVYFCIVKIRDGFKPAKNFLLIHMVFPIAGVLANLSTTGTISINYFSLHLLKLAFVSQSILFSVMLVQRIKELEFKLKEGLQSEIHKNIILLKKEIQQRRETEWELIQAKEIAEKASKVKSSFLANMSHEIWTPMNGVLGMVQLLGTTKLNDEQKEYIQILSISAKSLLQIINDILDFSKIEAGKISLDKEVFSIHSVLDEIHDLLYPLAKQKRIGLRLEDKSEIQEYVYGDQLRLRQILWNLTGNGIKFTNHGEVVLNVSQKNISKDKISIKFTVSDSGIGIPLEKQKQVFDAFSQSDTSTARKFGGSGLGLSITKQLVELQGGTLNLESKESYGSKFTFTITYDIPSESEIEKILEAEKTKDLESAYSNATSKSMKILVAEDNETNCLLIERALKKLGYDPVVVHNGREVIEKMQLDFFDMILMDIHMPEVDGIEATKWIRSQKQNTEFPIIIALTADVIESNKEVYISKGMNDYLTKPLDLPLLKKTLDFWSDHVKISHWKQ</sequence>
<dbReference type="RefSeq" id="WP_002741221.1">
    <property type="nucleotide sequence ID" value="NZ_CP012029.1"/>
</dbReference>
<feature type="domain" description="Histidine kinase" evidence="13">
    <location>
        <begin position="443"/>
        <end position="664"/>
    </location>
</feature>
<feature type="transmembrane region" description="Helical" evidence="12">
    <location>
        <begin position="307"/>
        <end position="324"/>
    </location>
</feature>
<evidence type="ECO:0000313" key="17">
    <source>
        <dbReference type="Proteomes" id="UP000058857"/>
    </source>
</evidence>
<keyword evidence="16" id="KW-0614">Plasmid</keyword>
<feature type="transmembrane region" description="Helical" evidence="12">
    <location>
        <begin position="336"/>
        <end position="354"/>
    </location>
</feature>
<evidence type="ECO:0000259" key="14">
    <source>
        <dbReference type="PROSITE" id="PS50110"/>
    </source>
</evidence>
<dbReference type="InterPro" id="IPR011622">
    <property type="entry name" value="7TMR_DISM_rcpt_extracell_dom2"/>
</dbReference>
<feature type="transmembrane region" description="Helical" evidence="12">
    <location>
        <begin position="282"/>
        <end position="301"/>
    </location>
</feature>
<dbReference type="GO" id="GO:0005524">
    <property type="term" value="F:ATP binding"/>
    <property type="evidence" value="ECO:0007669"/>
    <property type="project" value="UniProtKB-KW"/>
</dbReference>
<dbReference type="SUPFAM" id="SSF55874">
    <property type="entry name" value="ATPase domain of HSP90 chaperone/DNA topoisomerase II/histidine kinase"/>
    <property type="match status" value="1"/>
</dbReference>
<keyword evidence="7" id="KW-0067">ATP-binding</keyword>
<dbReference type="Pfam" id="PF00072">
    <property type="entry name" value="Response_reg"/>
    <property type="match status" value="1"/>
</dbReference>
<dbReference type="Gene3D" id="2.60.40.2380">
    <property type="match status" value="1"/>
</dbReference>
<keyword evidence="3 11" id="KW-0597">Phosphoprotein</keyword>
<feature type="modified residue" description="4-aspartylphosphate" evidence="11">
    <location>
        <position position="744"/>
    </location>
</feature>
<evidence type="ECO:0000256" key="3">
    <source>
        <dbReference type="ARBA" id="ARBA00022553"/>
    </source>
</evidence>